<dbReference type="GO" id="GO:0008664">
    <property type="term" value="F:RNA 2',3'-cyclic 3'-phosphodiesterase activity"/>
    <property type="evidence" value="ECO:0007669"/>
    <property type="project" value="UniProtKB-EC"/>
</dbReference>
<keyword evidence="4" id="KW-1185">Reference proteome</keyword>
<name>I7KA42_9CLOT</name>
<dbReference type="GO" id="GO:0016874">
    <property type="term" value="F:ligase activity"/>
    <property type="evidence" value="ECO:0007669"/>
    <property type="project" value="UniProtKB-KW"/>
</dbReference>
<dbReference type="HAMAP" id="MF_01940">
    <property type="entry name" value="RNA_CPDase"/>
    <property type="match status" value="1"/>
</dbReference>
<dbReference type="STRING" id="857293.CAAU_2484"/>
<evidence type="ECO:0000256" key="1">
    <source>
        <dbReference type="ARBA" id="ARBA00022801"/>
    </source>
</evidence>
<gene>
    <name evidence="3" type="ORF">CAAU_2484</name>
</gene>
<proteinExistence type="inferred from homology"/>
<dbReference type="NCBIfam" id="TIGR02258">
    <property type="entry name" value="2_5_ligase"/>
    <property type="match status" value="1"/>
</dbReference>
<dbReference type="Pfam" id="PF13563">
    <property type="entry name" value="2_5_RNA_ligase2"/>
    <property type="match status" value="1"/>
</dbReference>
<sequence length="182" mass="21608">MRTFITFEFDKRTKEEIAKVQTLIKENSFKGRFKHINNFHLTIKFLGETDNETIDEIYEELIKNFKDINKINAYLKGIDVFRSGNNIKTIFLNVWGEIEKIKEIAVRVDDITNKFGFKRDNKFIPHVTIAQDVEIKIPFAELKGKLEDICIDKIIFDKIVIMKSEEIDRKRIYTPLKTLYLR</sequence>
<dbReference type="EC" id="3.1.4.58" evidence="2"/>
<reference evidence="3 4" key="1">
    <citation type="journal article" date="2011" name="J. Bacteriol.">
        <title>Draft genome sequence of Caloramator australicus strain RC3T, a thermoanaerobe from the Great Artesian Basin of Australia.</title>
        <authorList>
            <person name="Ogg C.D."/>
            <person name="Patel B.K.C."/>
        </authorList>
    </citation>
    <scope>NUCLEOTIDE SEQUENCE [LARGE SCALE GENOMIC DNA]</scope>
    <source>
        <strain evidence="3 4">RC3</strain>
    </source>
</reference>
<dbReference type="RefSeq" id="WP_008909811.1">
    <property type="nucleotide sequence ID" value="NZ_CAKP01000137.1"/>
</dbReference>
<keyword evidence="1 2" id="KW-0378">Hydrolase</keyword>
<comment type="catalytic activity">
    <reaction evidence="2">
        <text>a 3'-end 2',3'-cyclophospho-ribonucleotide-RNA + H2O = a 3'-end 2'-phospho-ribonucleotide-RNA + H(+)</text>
        <dbReference type="Rhea" id="RHEA:11828"/>
        <dbReference type="Rhea" id="RHEA-COMP:10464"/>
        <dbReference type="Rhea" id="RHEA-COMP:17353"/>
        <dbReference type="ChEBI" id="CHEBI:15377"/>
        <dbReference type="ChEBI" id="CHEBI:15378"/>
        <dbReference type="ChEBI" id="CHEBI:83064"/>
        <dbReference type="ChEBI" id="CHEBI:173113"/>
        <dbReference type="EC" id="3.1.4.58"/>
    </reaction>
</comment>
<dbReference type="EMBL" id="CAKP01000137">
    <property type="protein sequence ID" value="CCJ34567.1"/>
    <property type="molecule type" value="Genomic_DNA"/>
</dbReference>
<dbReference type="InterPro" id="IPR004175">
    <property type="entry name" value="RNA_CPDase"/>
</dbReference>
<dbReference type="SUPFAM" id="SSF55144">
    <property type="entry name" value="LigT-like"/>
    <property type="match status" value="1"/>
</dbReference>
<dbReference type="AlphaFoldDB" id="I7KA42"/>
<feature type="short sequence motif" description="HXTX 1" evidence="2">
    <location>
        <begin position="40"/>
        <end position="43"/>
    </location>
</feature>
<evidence type="ECO:0000313" key="3">
    <source>
        <dbReference type="EMBL" id="CCJ34567.1"/>
    </source>
</evidence>
<comment type="similarity">
    <text evidence="2">Belongs to the 2H phosphoesterase superfamily. ThpR family.</text>
</comment>
<feature type="active site" description="Proton acceptor" evidence="2">
    <location>
        <position position="126"/>
    </location>
</feature>
<comment type="function">
    <text evidence="2">Hydrolyzes RNA 2',3'-cyclic phosphodiester to an RNA 2'-phosphomonoester.</text>
</comment>
<organism evidence="3 4">
    <name type="scientific">Caloramator australicus RC3</name>
    <dbReference type="NCBI Taxonomy" id="857293"/>
    <lineage>
        <taxon>Bacteria</taxon>
        <taxon>Bacillati</taxon>
        <taxon>Bacillota</taxon>
        <taxon>Clostridia</taxon>
        <taxon>Eubacteriales</taxon>
        <taxon>Clostridiaceae</taxon>
        <taxon>Caloramator</taxon>
    </lineage>
</organism>
<evidence type="ECO:0000256" key="2">
    <source>
        <dbReference type="HAMAP-Rule" id="MF_01940"/>
    </source>
</evidence>
<dbReference type="PANTHER" id="PTHR35561:SF1">
    <property type="entry name" value="RNA 2',3'-CYCLIC PHOSPHODIESTERASE"/>
    <property type="match status" value="1"/>
</dbReference>
<accession>I7KA42</accession>
<evidence type="ECO:0000313" key="4">
    <source>
        <dbReference type="Proteomes" id="UP000007652"/>
    </source>
</evidence>
<dbReference type="eggNOG" id="COG1514">
    <property type="taxonomic scope" value="Bacteria"/>
</dbReference>
<dbReference type="Gene3D" id="3.90.1140.10">
    <property type="entry name" value="Cyclic phosphodiesterase"/>
    <property type="match status" value="1"/>
</dbReference>
<comment type="caution">
    <text evidence="3">The sequence shown here is derived from an EMBL/GenBank/DDBJ whole genome shotgun (WGS) entry which is preliminary data.</text>
</comment>
<feature type="active site" description="Proton donor" evidence="2">
    <location>
        <position position="40"/>
    </location>
</feature>
<dbReference type="InterPro" id="IPR009097">
    <property type="entry name" value="Cyclic_Pdiesterase"/>
</dbReference>
<feature type="short sequence motif" description="HXTX 2" evidence="2">
    <location>
        <begin position="126"/>
        <end position="129"/>
    </location>
</feature>
<keyword evidence="3" id="KW-0436">Ligase</keyword>
<dbReference type="GO" id="GO:0004113">
    <property type="term" value="F:2',3'-cyclic-nucleotide 3'-phosphodiesterase activity"/>
    <property type="evidence" value="ECO:0007669"/>
    <property type="project" value="InterPro"/>
</dbReference>
<dbReference type="Proteomes" id="UP000007652">
    <property type="component" value="Unassembled WGS sequence"/>
</dbReference>
<protein>
    <recommendedName>
        <fullName evidence="2">RNA 2',3'-cyclic phosphodiesterase</fullName>
        <shortName evidence="2">RNA 2',3'-CPDase</shortName>
        <ecNumber evidence="2">3.1.4.58</ecNumber>
    </recommendedName>
</protein>
<dbReference type="PANTHER" id="PTHR35561">
    <property type="entry name" value="RNA 2',3'-CYCLIC PHOSPHODIESTERASE"/>
    <property type="match status" value="1"/>
</dbReference>